<dbReference type="SUPFAM" id="SSF82657">
    <property type="entry name" value="BolA-like"/>
    <property type="match status" value="1"/>
</dbReference>
<evidence type="ECO:0000256" key="1">
    <source>
        <dbReference type="RuleBase" id="RU003860"/>
    </source>
</evidence>
<sequence>MNHSTERAELLRQRFLTLEPTELEIIDDSHLHAGHAANREGASHFRVIIASPRFQGLSRVAQQRLVYAKVEDLMPYPIHALAITTKAI</sequence>
<dbReference type="RefSeq" id="WP_171588399.1">
    <property type="nucleotide sequence ID" value="NZ_JABGBO010000004.1"/>
</dbReference>
<protein>
    <submittedName>
        <fullName evidence="2">BolA family transcriptional regulator</fullName>
    </submittedName>
</protein>
<proteinExistence type="inferred from homology"/>
<comment type="caution">
    <text evidence="2">The sequence shown here is derived from an EMBL/GenBank/DDBJ whole genome shotgun (WGS) entry which is preliminary data.</text>
</comment>
<keyword evidence="3" id="KW-1185">Reference proteome</keyword>
<dbReference type="GO" id="GO:0016226">
    <property type="term" value="P:iron-sulfur cluster assembly"/>
    <property type="evidence" value="ECO:0007669"/>
    <property type="project" value="TreeGrafter"/>
</dbReference>
<comment type="similarity">
    <text evidence="1">Belongs to the BolA/IbaG family.</text>
</comment>
<dbReference type="InterPro" id="IPR036065">
    <property type="entry name" value="BolA-like_sf"/>
</dbReference>
<dbReference type="Proteomes" id="UP000541421">
    <property type="component" value="Unassembled WGS sequence"/>
</dbReference>
<dbReference type="AlphaFoldDB" id="A0A7Y4L9J3"/>
<dbReference type="Pfam" id="PF01722">
    <property type="entry name" value="BolA"/>
    <property type="match status" value="1"/>
</dbReference>
<dbReference type="InterPro" id="IPR002634">
    <property type="entry name" value="BolA"/>
</dbReference>
<dbReference type="EMBL" id="JABGBO010000004">
    <property type="protein sequence ID" value="NOL49428.1"/>
    <property type="molecule type" value="Genomic_DNA"/>
</dbReference>
<dbReference type="PIRSF" id="PIRSF003113">
    <property type="entry name" value="BolA"/>
    <property type="match status" value="1"/>
</dbReference>
<organism evidence="2 3">
    <name type="scientific">Pelistega europaea</name>
    <dbReference type="NCBI Taxonomy" id="106147"/>
    <lineage>
        <taxon>Bacteria</taxon>
        <taxon>Pseudomonadati</taxon>
        <taxon>Pseudomonadota</taxon>
        <taxon>Betaproteobacteria</taxon>
        <taxon>Burkholderiales</taxon>
        <taxon>Alcaligenaceae</taxon>
        <taxon>Pelistega</taxon>
    </lineage>
</organism>
<evidence type="ECO:0000313" key="2">
    <source>
        <dbReference type="EMBL" id="NOL49428.1"/>
    </source>
</evidence>
<reference evidence="2 3" key="1">
    <citation type="submission" date="2020-05" db="EMBL/GenBank/DDBJ databases">
        <authorList>
            <person name="Niu N."/>
        </authorList>
    </citation>
    <scope>NUCLEOTIDE SEQUENCE [LARGE SCALE GENOMIC DNA]</scope>
    <source>
        <strain evidence="2 3">LMG10982</strain>
    </source>
</reference>
<dbReference type="Gene3D" id="3.30.300.90">
    <property type="entry name" value="BolA-like"/>
    <property type="match status" value="1"/>
</dbReference>
<name>A0A7Y4L9J3_9BURK</name>
<gene>
    <name evidence="2" type="ORF">HKX40_04660</name>
</gene>
<dbReference type="PANTHER" id="PTHR46230">
    <property type="match status" value="1"/>
</dbReference>
<accession>A0A7Y4L9J3</accession>
<dbReference type="PANTHER" id="PTHR46230:SF7">
    <property type="entry name" value="BOLA-LIKE PROTEIN 1"/>
    <property type="match status" value="1"/>
</dbReference>
<evidence type="ECO:0000313" key="3">
    <source>
        <dbReference type="Proteomes" id="UP000541421"/>
    </source>
</evidence>